<dbReference type="AlphaFoldDB" id="A0AAF0AWB3"/>
<name>A0AAF0AWB3_9SCHI</name>
<dbReference type="RefSeq" id="XP_056036982.1">
    <property type="nucleotide sequence ID" value="XM_056178926.1"/>
</dbReference>
<dbReference type="Pfam" id="PF01602">
    <property type="entry name" value="Adaptin_N"/>
    <property type="match status" value="1"/>
</dbReference>
<keyword evidence="3 6" id="KW-0813">Transport</keyword>
<evidence type="ECO:0000256" key="1">
    <source>
        <dbReference type="ARBA" id="ARBA00004308"/>
    </source>
</evidence>
<dbReference type="InterPro" id="IPR016342">
    <property type="entry name" value="AP_complex_bsu_1_2_4"/>
</dbReference>
<evidence type="ECO:0000256" key="6">
    <source>
        <dbReference type="PIRNR" id="PIRNR002291"/>
    </source>
</evidence>
<evidence type="ECO:0000256" key="7">
    <source>
        <dbReference type="SAM" id="MobiDB-lite"/>
    </source>
</evidence>
<dbReference type="GeneID" id="80873615"/>
<dbReference type="GO" id="GO:0006886">
    <property type="term" value="P:intracellular protein transport"/>
    <property type="evidence" value="ECO:0007669"/>
    <property type="project" value="InterPro"/>
</dbReference>
<organism evidence="9 10">
    <name type="scientific">Schizosaccharomyces osmophilus</name>
    <dbReference type="NCBI Taxonomy" id="2545709"/>
    <lineage>
        <taxon>Eukaryota</taxon>
        <taxon>Fungi</taxon>
        <taxon>Dikarya</taxon>
        <taxon>Ascomycota</taxon>
        <taxon>Taphrinomycotina</taxon>
        <taxon>Schizosaccharomycetes</taxon>
        <taxon>Schizosaccharomycetales</taxon>
        <taxon>Schizosaccharomycetaceae</taxon>
        <taxon>Schizosaccharomyces</taxon>
    </lineage>
</organism>
<dbReference type="EMBL" id="CP115611">
    <property type="protein sequence ID" value="WBW72739.1"/>
    <property type="molecule type" value="Genomic_DNA"/>
</dbReference>
<dbReference type="GO" id="GO:0030117">
    <property type="term" value="C:membrane coat"/>
    <property type="evidence" value="ECO:0007669"/>
    <property type="project" value="InterPro"/>
</dbReference>
<dbReference type="PANTHER" id="PTHR11134">
    <property type="entry name" value="ADAPTOR COMPLEX SUBUNIT BETA FAMILY MEMBER"/>
    <property type="match status" value="1"/>
</dbReference>
<dbReference type="PIRSF" id="PIRSF002291">
    <property type="entry name" value="AP_complex_beta"/>
    <property type="match status" value="1"/>
</dbReference>
<dbReference type="Proteomes" id="UP001212411">
    <property type="component" value="Chromosome 1"/>
</dbReference>
<comment type="function">
    <text evidence="6">Adaptins are components of the adaptor complexes which link clathrin to receptors in coated vesicles. Clathrin-associated protein complexes are believed to interact with the cytoplasmic tails of membrane proteins, leading to their selection and concentration.</text>
</comment>
<evidence type="ECO:0000256" key="4">
    <source>
        <dbReference type="ARBA" id="ARBA00022927"/>
    </source>
</evidence>
<dbReference type="KEGG" id="som:SOMG_00128"/>
<keyword evidence="5 6" id="KW-0472">Membrane</keyword>
<feature type="region of interest" description="Disordered" evidence="7">
    <location>
        <begin position="617"/>
        <end position="658"/>
    </location>
</feature>
<dbReference type="GO" id="GO:0016192">
    <property type="term" value="P:vesicle-mediated transport"/>
    <property type="evidence" value="ECO:0007669"/>
    <property type="project" value="InterPro"/>
</dbReference>
<evidence type="ECO:0000313" key="10">
    <source>
        <dbReference type="Proteomes" id="UP001212411"/>
    </source>
</evidence>
<evidence type="ECO:0000256" key="5">
    <source>
        <dbReference type="ARBA" id="ARBA00023136"/>
    </source>
</evidence>
<evidence type="ECO:0000256" key="3">
    <source>
        <dbReference type="ARBA" id="ARBA00022448"/>
    </source>
</evidence>
<protein>
    <recommendedName>
        <fullName evidence="6">AP complex subunit beta</fullName>
    </recommendedName>
</protein>
<comment type="similarity">
    <text evidence="2 6">Belongs to the adaptor complexes large subunit family.</text>
</comment>
<keyword evidence="10" id="KW-1185">Reference proteome</keyword>
<evidence type="ECO:0000256" key="2">
    <source>
        <dbReference type="ARBA" id="ARBA00006613"/>
    </source>
</evidence>
<feature type="compositionally biased region" description="Polar residues" evidence="7">
    <location>
        <begin position="635"/>
        <end position="658"/>
    </location>
</feature>
<accession>A0AAF0AWB3</accession>
<comment type="subcellular location">
    <subcellularLocation>
        <location evidence="1">Endomembrane system</location>
    </subcellularLocation>
</comment>
<dbReference type="InterPro" id="IPR026739">
    <property type="entry name" value="AP_beta"/>
</dbReference>
<dbReference type="InterPro" id="IPR011989">
    <property type="entry name" value="ARM-like"/>
</dbReference>
<feature type="domain" description="Clathrin/coatomer adaptor adaptin-like N-terminal" evidence="8">
    <location>
        <begin position="18"/>
        <end position="538"/>
    </location>
</feature>
<proteinExistence type="inferred from homology"/>
<dbReference type="GO" id="GO:0030276">
    <property type="term" value="F:clathrin binding"/>
    <property type="evidence" value="ECO:0007669"/>
    <property type="project" value="InterPro"/>
</dbReference>
<evidence type="ECO:0000259" key="8">
    <source>
        <dbReference type="Pfam" id="PF01602"/>
    </source>
</evidence>
<dbReference type="InterPro" id="IPR016024">
    <property type="entry name" value="ARM-type_fold"/>
</dbReference>
<dbReference type="GO" id="GO:0012505">
    <property type="term" value="C:endomembrane system"/>
    <property type="evidence" value="ECO:0007669"/>
    <property type="project" value="UniProtKB-SubCell"/>
</dbReference>
<sequence length="687" mass="77492">MVSVGLPSGNSSHSESSEVSELEAILRVDSKDKSGKKINAMKKIIANMSMGYNMISLFPAIINCMETSNVDLKKLCYLFLKSFASINPSEATKAIPVVLKGVHSSNPVLRDFSLKTLTSVHIKNFWVASLDPVIRLLDDIDPYVRKTAVMGVARLYSYDRKIVESSGLIKNLREMLNDESSLVVTNALAVLISIVQSSDVFKLTLTKEVTSKIVDCLNDCTEWLQTIIFDSLIYYVPQQPGEAESFAERISPWLQHGNTAVCMGTIKATLYYINYMTDEVLIKDHLRKVVPPLVTLLARKPSATQYVLLRNVEIILDAYPEIFQSDLHFFFCHFDDPANVKLEKFSILSKLANEENLDHILPEFMEYASEVDIELSRKSVRYIGHLAVKIESRADDCVDCLVKLIDTKISYVVQEAVIVSRDILRKYPSRYKHLLSILLKNMEFFDEAEAKSAFIWLLGHYAESIEDSRMLMGEYVEGFLYEPLELQLTILTAATKLFLKMPAAGLEMVTKVLQLCTEEIQDPDLRDRGIIYSRMLSTNPDFARKVILTNAPPVDVEANAYDPEMSEQLLLNVGTLASVYHKPPNRFARGYFPQYLEPSPVLREKANSAVNSADDLQLDYDLPSSGNMTEDYASKSESNVDSGELWSQTPVSEHGPTPQTEYVSNIQFLAEMENQDVPMISKDLMNY</sequence>
<dbReference type="InterPro" id="IPR002553">
    <property type="entry name" value="Clathrin/coatomer_adapt-like_N"/>
</dbReference>
<gene>
    <name evidence="9" type="primary">apl1</name>
    <name evidence="9" type="ORF">SOMG_00128</name>
</gene>
<reference evidence="9 10" key="1">
    <citation type="journal article" date="2023" name="G3 (Bethesda)">
        <title>A high-quality reference genome for the fission yeast Schizosaccharomyces osmophilus.</title>
        <authorList>
            <person name="Jia G.S."/>
            <person name="Zhang W.C."/>
            <person name="Liang Y."/>
            <person name="Liu X.H."/>
            <person name="Rhind N."/>
            <person name="Pidoux A."/>
            <person name="Brysch-Herzberg M."/>
            <person name="Du L.L."/>
        </authorList>
    </citation>
    <scope>NUCLEOTIDE SEQUENCE [LARGE SCALE GENOMIC DNA]</scope>
    <source>
        <strain evidence="9 10">CBS 15793</strain>
    </source>
</reference>
<dbReference type="SUPFAM" id="SSF48371">
    <property type="entry name" value="ARM repeat"/>
    <property type="match status" value="1"/>
</dbReference>
<evidence type="ECO:0000313" key="9">
    <source>
        <dbReference type="EMBL" id="WBW72739.1"/>
    </source>
</evidence>
<keyword evidence="4 6" id="KW-0653">Protein transport</keyword>
<dbReference type="Gene3D" id="1.25.10.10">
    <property type="entry name" value="Leucine-rich Repeat Variant"/>
    <property type="match status" value="1"/>
</dbReference>